<organism evidence="12 13">
    <name type="scientific">Desulfonauticus submarinus</name>
    <dbReference type="NCBI Taxonomy" id="206665"/>
    <lineage>
        <taxon>Bacteria</taxon>
        <taxon>Pseudomonadati</taxon>
        <taxon>Thermodesulfobacteriota</taxon>
        <taxon>Desulfovibrionia</taxon>
        <taxon>Desulfovibrionales</taxon>
        <taxon>Desulfonauticaceae</taxon>
        <taxon>Desulfonauticus</taxon>
    </lineage>
</organism>
<evidence type="ECO:0000256" key="9">
    <source>
        <dbReference type="ARBA" id="ARBA00023186"/>
    </source>
</evidence>
<comment type="function">
    <text evidence="10">Probably acts as a heme chaperone, transferring heme to an unknown acceptor. Binds one molecule of heme per monomer, possibly covalently. Binds 1 [4Fe-4S] cluster. The cluster is coordinated with 3 cysteines and an exchangeable S-adenosyl-L-methionine.</text>
</comment>
<dbReference type="SFLD" id="SFLDG01065">
    <property type="entry name" value="anaerobic_coproporphyrinogen-I"/>
    <property type="match status" value="1"/>
</dbReference>
<dbReference type="AlphaFoldDB" id="A0A1H0B8E7"/>
<dbReference type="GO" id="GO:0046872">
    <property type="term" value="F:metal ion binding"/>
    <property type="evidence" value="ECO:0007669"/>
    <property type="project" value="UniProtKB-UniRule"/>
</dbReference>
<evidence type="ECO:0000256" key="3">
    <source>
        <dbReference type="ARBA" id="ARBA00017228"/>
    </source>
</evidence>
<keyword evidence="4 10" id="KW-0349">Heme</keyword>
<proteinExistence type="inferred from homology"/>
<dbReference type="OrthoDB" id="9808022at2"/>
<dbReference type="PANTHER" id="PTHR13932">
    <property type="entry name" value="COPROPORPHYRINIGEN III OXIDASE"/>
    <property type="match status" value="1"/>
</dbReference>
<accession>A0A1H0B8E7</accession>
<keyword evidence="8 10" id="KW-0411">Iron-sulfur</keyword>
<evidence type="ECO:0000256" key="8">
    <source>
        <dbReference type="ARBA" id="ARBA00023014"/>
    </source>
</evidence>
<dbReference type="GO" id="GO:0051539">
    <property type="term" value="F:4 iron, 4 sulfur cluster binding"/>
    <property type="evidence" value="ECO:0007669"/>
    <property type="project" value="UniProtKB-UniRule"/>
</dbReference>
<dbReference type="InterPro" id="IPR034505">
    <property type="entry name" value="Coproporphyrinogen-III_oxidase"/>
</dbReference>
<keyword evidence="6 10" id="KW-0479">Metal-binding</keyword>
<dbReference type="Gene3D" id="3.20.20.70">
    <property type="entry name" value="Aldolase class I"/>
    <property type="match status" value="1"/>
</dbReference>
<sequence>MLLYIHFPFCLKKCNYCAFFSLEYVPEMVELYLKGLEQEIYFWSRYFQSPRVHSIYIGGGTPSLLKEQELDRIVSLIYKNFAVERQIEFSLEVNPESCKPKDKLVVWKNIGVNRVSLGVQSFDPESLFLLGRIHNLKQVRESYFLLRGIGFKNINLDLMFGLPKQTVKRWLEELKQAIRLKPEHLSCYGFTFEQGTYLCENKKNYKWPDEEEVSRMYIYGGEYLEANGYIQYEISNFSRMGYRCLHNLGYWEGQDFLGLGPSAVSTINSKRWQNPANIKEYVLMVENGCLLREREKINRVKKINEFIMLSLRTTKGLNVREFYKLTGINFFKKFESVICLLHKNKLISIRDGYLRLTRTGMLLSDSIIPQFFMEEKRCLVGEVK</sequence>
<dbReference type="InterPro" id="IPR004559">
    <property type="entry name" value="HemW-like"/>
</dbReference>
<evidence type="ECO:0000313" key="12">
    <source>
        <dbReference type="EMBL" id="SDN41889.1"/>
    </source>
</evidence>
<dbReference type="SUPFAM" id="SSF102114">
    <property type="entry name" value="Radical SAM enzymes"/>
    <property type="match status" value="1"/>
</dbReference>
<dbReference type="GO" id="GO:0004109">
    <property type="term" value="F:coproporphyrinogen oxidase activity"/>
    <property type="evidence" value="ECO:0007669"/>
    <property type="project" value="InterPro"/>
</dbReference>
<comment type="subcellular location">
    <subcellularLocation>
        <location evidence="10">Cytoplasm</location>
    </subcellularLocation>
</comment>
<evidence type="ECO:0000259" key="11">
    <source>
        <dbReference type="PROSITE" id="PS51918"/>
    </source>
</evidence>
<evidence type="ECO:0000256" key="1">
    <source>
        <dbReference type="ARBA" id="ARBA00001966"/>
    </source>
</evidence>
<gene>
    <name evidence="12" type="ORF">SAMN04488516_10277</name>
</gene>
<dbReference type="GO" id="GO:0005737">
    <property type="term" value="C:cytoplasm"/>
    <property type="evidence" value="ECO:0007669"/>
    <property type="project" value="UniProtKB-SubCell"/>
</dbReference>
<name>A0A1H0B8E7_9BACT</name>
<dbReference type="InterPro" id="IPR010723">
    <property type="entry name" value="HemN_C"/>
</dbReference>
<evidence type="ECO:0000313" key="13">
    <source>
        <dbReference type="Proteomes" id="UP000199602"/>
    </source>
</evidence>
<dbReference type="GO" id="GO:0006779">
    <property type="term" value="P:porphyrin-containing compound biosynthetic process"/>
    <property type="evidence" value="ECO:0007669"/>
    <property type="project" value="InterPro"/>
</dbReference>
<dbReference type="Pfam" id="PF04055">
    <property type="entry name" value="Radical_SAM"/>
    <property type="match status" value="1"/>
</dbReference>
<feature type="domain" description="Radical SAM core" evidence="11">
    <location>
        <begin position="1"/>
        <end position="233"/>
    </location>
</feature>
<keyword evidence="5 10" id="KW-0949">S-adenosyl-L-methionine</keyword>
<protein>
    <recommendedName>
        <fullName evidence="3 10">Heme chaperone HemW</fullName>
    </recommendedName>
</protein>
<evidence type="ECO:0000256" key="2">
    <source>
        <dbReference type="ARBA" id="ARBA00006100"/>
    </source>
</evidence>
<reference evidence="12 13" key="1">
    <citation type="submission" date="2016-10" db="EMBL/GenBank/DDBJ databases">
        <authorList>
            <person name="de Groot N.N."/>
        </authorList>
    </citation>
    <scope>NUCLEOTIDE SEQUENCE [LARGE SCALE GENOMIC DNA]</scope>
    <source>
        <strain evidence="12 13">DSM 15269</strain>
    </source>
</reference>
<dbReference type="SFLD" id="SFLDS00029">
    <property type="entry name" value="Radical_SAM"/>
    <property type="match status" value="1"/>
</dbReference>
<dbReference type="SFLD" id="SFLDF00288">
    <property type="entry name" value="HemN-like__clustered_with_nucl"/>
    <property type="match status" value="1"/>
</dbReference>
<dbReference type="STRING" id="206665.SAMN04488516_10277"/>
<dbReference type="RefSeq" id="WP_092063087.1">
    <property type="nucleotide sequence ID" value="NZ_FNIN01000002.1"/>
</dbReference>
<dbReference type="Proteomes" id="UP000199602">
    <property type="component" value="Unassembled WGS sequence"/>
</dbReference>
<keyword evidence="9 10" id="KW-0143">Chaperone</keyword>
<keyword evidence="13" id="KW-1185">Reference proteome</keyword>
<dbReference type="SFLD" id="SFLDF00562">
    <property type="entry name" value="HemN-like__clustered_with_heat"/>
    <property type="match status" value="1"/>
</dbReference>
<keyword evidence="7 10" id="KW-0408">Iron</keyword>
<evidence type="ECO:0000256" key="5">
    <source>
        <dbReference type="ARBA" id="ARBA00022691"/>
    </source>
</evidence>
<dbReference type="EMBL" id="FNIN01000002">
    <property type="protein sequence ID" value="SDN41889.1"/>
    <property type="molecule type" value="Genomic_DNA"/>
</dbReference>
<dbReference type="InterPro" id="IPR058240">
    <property type="entry name" value="rSAM_sf"/>
</dbReference>
<dbReference type="InterPro" id="IPR007197">
    <property type="entry name" value="rSAM"/>
</dbReference>
<dbReference type="SMART" id="SM00729">
    <property type="entry name" value="Elp3"/>
    <property type="match status" value="1"/>
</dbReference>
<evidence type="ECO:0000256" key="6">
    <source>
        <dbReference type="ARBA" id="ARBA00022723"/>
    </source>
</evidence>
<evidence type="ECO:0000256" key="10">
    <source>
        <dbReference type="RuleBase" id="RU364116"/>
    </source>
</evidence>
<dbReference type="PANTHER" id="PTHR13932:SF5">
    <property type="entry name" value="RADICAL S-ADENOSYL METHIONINE DOMAIN-CONTAINING PROTEIN 1, MITOCHONDRIAL"/>
    <property type="match status" value="1"/>
</dbReference>
<comment type="cofactor">
    <cofactor evidence="1">
        <name>[4Fe-4S] cluster</name>
        <dbReference type="ChEBI" id="CHEBI:49883"/>
    </cofactor>
</comment>
<comment type="similarity">
    <text evidence="2">Belongs to the anaerobic coproporphyrinogen-III oxidase family. HemW subfamily.</text>
</comment>
<dbReference type="Pfam" id="PF06969">
    <property type="entry name" value="HemN_C"/>
    <property type="match status" value="1"/>
</dbReference>
<keyword evidence="10" id="KW-0004">4Fe-4S</keyword>
<evidence type="ECO:0000256" key="7">
    <source>
        <dbReference type="ARBA" id="ARBA00023004"/>
    </source>
</evidence>
<dbReference type="InterPro" id="IPR006638">
    <property type="entry name" value="Elp3/MiaA/NifB-like_rSAM"/>
</dbReference>
<keyword evidence="10" id="KW-0963">Cytoplasm</keyword>
<dbReference type="InterPro" id="IPR013785">
    <property type="entry name" value="Aldolase_TIM"/>
</dbReference>
<evidence type="ECO:0000256" key="4">
    <source>
        <dbReference type="ARBA" id="ARBA00022617"/>
    </source>
</evidence>
<dbReference type="NCBIfam" id="TIGR00539">
    <property type="entry name" value="hemN_rel"/>
    <property type="match status" value="1"/>
</dbReference>
<dbReference type="PROSITE" id="PS51918">
    <property type="entry name" value="RADICAL_SAM"/>
    <property type="match status" value="1"/>
</dbReference>